<comment type="caution">
    <text evidence="1">The sequence shown here is derived from an EMBL/GenBank/DDBJ whole genome shotgun (WGS) entry which is preliminary data.</text>
</comment>
<protein>
    <submittedName>
        <fullName evidence="1">Uncharacterized protein</fullName>
    </submittedName>
</protein>
<proteinExistence type="predicted"/>
<evidence type="ECO:0000313" key="2">
    <source>
        <dbReference type="Proteomes" id="UP000092993"/>
    </source>
</evidence>
<dbReference type="OrthoDB" id="2579508at2759"/>
<accession>A0A1C7ML39</accession>
<reference evidence="1 2" key="1">
    <citation type="submission" date="2016-03" db="EMBL/GenBank/DDBJ databases">
        <title>Whole genome sequencing of Grifola frondosa 9006-11.</title>
        <authorList>
            <person name="Min B."/>
            <person name="Park H."/>
            <person name="Kim J.-G."/>
            <person name="Cho H."/>
            <person name="Oh Y.-L."/>
            <person name="Kong W.-S."/>
            <person name="Choi I.-G."/>
        </authorList>
    </citation>
    <scope>NUCLEOTIDE SEQUENCE [LARGE SCALE GENOMIC DNA]</scope>
    <source>
        <strain evidence="1 2">9006-11</strain>
    </source>
</reference>
<gene>
    <name evidence="1" type="ORF">A0H81_04415</name>
</gene>
<sequence length="448" mass="50691">MATSTPSIFSEAAAMLNRPFIKPELDSTSLRACSHRPSMPAEGHKTHLNTLNVKPESYRTLQIMHTVKPTVFSQNAVKFIHKFVQTSYSEGDTDRVLGESITVPVLCYSVPDKVIPYTDDVDGICQWVLEYPLATVKRLVHLVFPETKLWNLDLHRRDDIDEDLIRHFTWCPKPSLITSVEDTWKPSMTIFVQPPWIVSPKELELFITCGTLRPPRSDHEYPYESHERLWGKIWDVCIRKQSHWFVLTTYWGWVFGAFSEGWSRAFVSEVKRCDTAKPTVLECLFYWFASASGVEGAWTIPEVMLFTALTCFIFVINKLDILPSESDWAASSDVSSASGCDTESNFSDNTEVAETAEVAQMLLSPTGLPLRPSVRKRDLSRVADWQRDTHCGADSPAVKRLKHALPSPSEITITSISTVSAIHSYSDVDDFTGAHVRTNSSEMRDDYV</sequence>
<dbReference type="EMBL" id="LUGG01000004">
    <property type="protein sequence ID" value="OBZ75734.1"/>
    <property type="molecule type" value="Genomic_DNA"/>
</dbReference>
<name>A0A1C7ML39_GRIFR</name>
<dbReference type="OMA" id="YDECTAR"/>
<dbReference type="AlphaFoldDB" id="A0A1C7ML39"/>
<organism evidence="1 2">
    <name type="scientific">Grifola frondosa</name>
    <name type="common">Maitake</name>
    <name type="synonym">Polyporus frondosus</name>
    <dbReference type="NCBI Taxonomy" id="5627"/>
    <lineage>
        <taxon>Eukaryota</taxon>
        <taxon>Fungi</taxon>
        <taxon>Dikarya</taxon>
        <taxon>Basidiomycota</taxon>
        <taxon>Agaricomycotina</taxon>
        <taxon>Agaricomycetes</taxon>
        <taxon>Polyporales</taxon>
        <taxon>Grifolaceae</taxon>
        <taxon>Grifola</taxon>
    </lineage>
</organism>
<evidence type="ECO:0000313" key="1">
    <source>
        <dbReference type="EMBL" id="OBZ75734.1"/>
    </source>
</evidence>
<dbReference type="Proteomes" id="UP000092993">
    <property type="component" value="Unassembled WGS sequence"/>
</dbReference>
<keyword evidence="2" id="KW-1185">Reference proteome</keyword>